<sequence>MTSSLKGYLSLPLDRSRLQRLRACAFFPIALSMPPSLDRDPQLLGLPALWFQATGPVIPASEQPGNIWPLECWRNGWDPGSDQWDTSPNNWTLPDLKDKPLKDPDLELFTDGSSFVQEGRRMGRDAVVTTDKIDITLLFHGLPLLLQMFMNRL</sequence>
<dbReference type="InterPro" id="IPR036397">
    <property type="entry name" value="RNaseH_sf"/>
</dbReference>
<name>A0ABC9YDL8_GRUJA</name>
<gene>
    <name evidence="1" type="ORF">GRJ2_003234800</name>
</gene>
<reference evidence="1 2" key="1">
    <citation type="submission" date="2024-06" db="EMBL/GenBank/DDBJ databases">
        <title>The draft genome of Grus japonensis, version 3.</title>
        <authorList>
            <person name="Nabeshima K."/>
            <person name="Suzuki S."/>
            <person name="Onuma M."/>
        </authorList>
    </citation>
    <scope>NUCLEOTIDE SEQUENCE [LARGE SCALE GENOMIC DNA]</scope>
    <source>
        <strain evidence="1 2">451A</strain>
    </source>
</reference>
<accession>A0ABC9YDL8</accession>
<comment type="caution">
    <text evidence="1">The sequence shown here is derived from an EMBL/GenBank/DDBJ whole genome shotgun (WGS) entry which is preliminary data.</text>
</comment>
<organism evidence="1 2">
    <name type="scientific">Grus japonensis</name>
    <name type="common">Japanese crane</name>
    <name type="synonym">Red-crowned crane</name>
    <dbReference type="NCBI Taxonomy" id="30415"/>
    <lineage>
        <taxon>Eukaryota</taxon>
        <taxon>Metazoa</taxon>
        <taxon>Chordata</taxon>
        <taxon>Craniata</taxon>
        <taxon>Vertebrata</taxon>
        <taxon>Euteleostomi</taxon>
        <taxon>Archelosauria</taxon>
        <taxon>Archosauria</taxon>
        <taxon>Dinosauria</taxon>
        <taxon>Saurischia</taxon>
        <taxon>Theropoda</taxon>
        <taxon>Coelurosauria</taxon>
        <taxon>Aves</taxon>
        <taxon>Neognathae</taxon>
        <taxon>Neoaves</taxon>
        <taxon>Gruiformes</taxon>
        <taxon>Gruidae</taxon>
        <taxon>Grus</taxon>
    </lineage>
</organism>
<dbReference type="EMBL" id="BAAFJT010000244">
    <property type="protein sequence ID" value="GAB0207691.1"/>
    <property type="molecule type" value="Genomic_DNA"/>
</dbReference>
<dbReference type="AlphaFoldDB" id="A0ABC9YDL8"/>
<proteinExistence type="predicted"/>
<dbReference type="Gene3D" id="3.30.420.10">
    <property type="entry name" value="Ribonuclease H-like superfamily/Ribonuclease H"/>
    <property type="match status" value="1"/>
</dbReference>
<evidence type="ECO:0000313" key="1">
    <source>
        <dbReference type="EMBL" id="GAB0207691.1"/>
    </source>
</evidence>
<dbReference type="Proteomes" id="UP001623348">
    <property type="component" value="Unassembled WGS sequence"/>
</dbReference>
<evidence type="ECO:0000313" key="2">
    <source>
        <dbReference type="Proteomes" id="UP001623348"/>
    </source>
</evidence>
<keyword evidence="2" id="KW-1185">Reference proteome</keyword>
<protein>
    <submittedName>
        <fullName evidence="1">Uncharacterized protein</fullName>
    </submittedName>
</protein>